<protein>
    <submittedName>
        <fullName evidence="1">Uncharacterized protein</fullName>
    </submittedName>
</protein>
<dbReference type="EMBL" id="JACSPY010000005">
    <property type="protein sequence ID" value="MBD8020549.1"/>
    <property type="molecule type" value="Genomic_DNA"/>
</dbReference>
<organism evidence="1 2">
    <name type="scientific">Brevibacterium gallinarum</name>
    <dbReference type="NCBI Taxonomy" id="2762220"/>
    <lineage>
        <taxon>Bacteria</taxon>
        <taxon>Bacillati</taxon>
        <taxon>Actinomycetota</taxon>
        <taxon>Actinomycetes</taxon>
        <taxon>Micrococcales</taxon>
        <taxon>Brevibacteriaceae</taxon>
        <taxon>Brevibacterium</taxon>
    </lineage>
</organism>
<keyword evidence="2" id="KW-1185">Reference proteome</keyword>
<evidence type="ECO:0000313" key="2">
    <source>
        <dbReference type="Proteomes" id="UP000651517"/>
    </source>
</evidence>
<sequence>MAVRVPHIPHATLRQRLDAIDTAVTMTVVYDIVKDAGESLAGYCSRRGLWHTDDEREKEYWTAWYLLVCAQIDGLDPDDRLGLIVQGDVWLDELAELRRQSVADSYSAASK</sequence>
<proteinExistence type="predicted"/>
<dbReference type="RefSeq" id="WP_191726001.1">
    <property type="nucleotide sequence ID" value="NZ_JACSPY010000005.1"/>
</dbReference>
<evidence type="ECO:0000313" key="1">
    <source>
        <dbReference type="EMBL" id="MBD8020549.1"/>
    </source>
</evidence>
<reference evidence="1 2" key="1">
    <citation type="submission" date="2020-08" db="EMBL/GenBank/DDBJ databases">
        <title>A Genomic Blueprint of the Chicken Gut Microbiome.</title>
        <authorList>
            <person name="Gilroy R."/>
            <person name="Ravi A."/>
            <person name="Getino M."/>
            <person name="Pursley I."/>
            <person name="Horton D.L."/>
            <person name="Alikhan N.-F."/>
            <person name="Baker D."/>
            <person name="Gharbi K."/>
            <person name="Hall N."/>
            <person name="Watson M."/>
            <person name="Adriaenssens E.M."/>
            <person name="Foster-Nyarko E."/>
            <person name="Jarju S."/>
            <person name="Secka A."/>
            <person name="Antonio M."/>
            <person name="Oren A."/>
            <person name="Chaudhuri R."/>
            <person name="La Ragione R.M."/>
            <person name="Hildebrand F."/>
            <person name="Pallen M.J."/>
        </authorList>
    </citation>
    <scope>NUCLEOTIDE SEQUENCE [LARGE SCALE GENOMIC DNA]</scope>
    <source>
        <strain evidence="1 2">Re57</strain>
    </source>
</reference>
<dbReference type="Proteomes" id="UP000651517">
    <property type="component" value="Unassembled WGS sequence"/>
</dbReference>
<gene>
    <name evidence="1" type="ORF">H9634_07135</name>
</gene>
<accession>A0ABR8WU02</accession>
<name>A0ABR8WU02_9MICO</name>
<comment type="caution">
    <text evidence="1">The sequence shown here is derived from an EMBL/GenBank/DDBJ whole genome shotgun (WGS) entry which is preliminary data.</text>
</comment>